<sequence>MEQHITPSEKKSSQRAKYMAALLRYLLKKFYRVQINGLEHYQEAGPRVLLAANHVSFLDPLLLAMFLPQDSVFAVPPQLARSRWLRPWLKLLPTFPLDLADPTAPKELLKRLKKHHKVILFPEGRMSMTGSMMKIYPGLGWAACKAGATVLPIRIEGAEDTPFSRMPGRRKWFPSITITLLPPQDFTLPPQLSSRERRKQAEARLFEAMAKIKLSNGHYRQTIFDALLAARQVHGGKFRIAQDLERQPIRYNQLIRRAFLLGAVLTRDTQPGEYVGILLPNTLNTAILFFALHSQGRIPAMLNFTSGVSGLSAALEASGIRTVYTSRRFIEAAELQSIEKALTSKVQLIYLEDLRQHIGPWKFLQATVRAHFARATYHRTVPQTAPDDPAVILFTSGSEGMPKGVVLSHINLLANIQQIASRIDFTREDLVFNALPVFHAFGLTAGTLLPLLGGTRLFLYPSPLHYRAIPEAAYQTDATILFGTNTFLAGYGQHAHPYDFYSIRYVFAGAEKLQEPTRRLWAEKFGVRIFEGYGVTETSPVLAVNTPVDHRSGTVGKLVPGIQYHIEPVAGIHQGGRLEVYGPNVMLGYLLHQAPGQLQPPQTPRGKGWYDTGDIVSIDEEGYLTIRGRAKRFAKIAGEMVSLTTVEMLAATVWPDVCHAAISLPDAKKGEMLILLTEQRGAERRPLLLQAKAEGLSELNVPRRILVVEKIPLLASGKVDYTSAQRQAEQQLPQLEETQLNS</sequence>
<reference evidence="4 5" key="1">
    <citation type="submission" date="2014-07" db="EMBL/GenBank/DDBJ databases">
        <title>Comparative analysis of Nitrosococcus oceani genome inventories of strains from Pacific and Atlantic gyres.</title>
        <authorList>
            <person name="Lim C.K."/>
            <person name="Wang L."/>
            <person name="Sayavedra-Soto L.A."/>
            <person name="Klotz M.G."/>
        </authorList>
    </citation>
    <scope>NUCLEOTIDE SEQUENCE [LARGE SCALE GENOMIC DNA]</scope>
    <source>
        <strain evidence="4 5">C-27</strain>
    </source>
</reference>
<dbReference type="InterPro" id="IPR045851">
    <property type="entry name" value="AMP-bd_C_sf"/>
</dbReference>
<comment type="similarity">
    <text evidence="1">Belongs to the ATP-dependent AMP-binding enzyme family.</text>
</comment>
<dbReference type="InterPro" id="IPR020845">
    <property type="entry name" value="AMP-binding_CS"/>
</dbReference>
<dbReference type="Gene3D" id="3.30.300.30">
    <property type="match status" value="1"/>
</dbReference>
<dbReference type="HOGENOM" id="CLU_000022_59_8_6"/>
<dbReference type="Pfam" id="PF01553">
    <property type="entry name" value="Acyltransferase"/>
    <property type="match status" value="1"/>
</dbReference>
<dbReference type="Pfam" id="PF00501">
    <property type="entry name" value="AMP-binding"/>
    <property type="match status" value="1"/>
</dbReference>
<dbReference type="InterPro" id="IPR042099">
    <property type="entry name" value="ANL_N_sf"/>
</dbReference>
<dbReference type="SMART" id="SM00563">
    <property type="entry name" value="PlsC"/>
    <property type="match status" value="1"/>
</dbReference>
<comment type="caution">
    <text evidence="4">The sequence shown here is derived from an EMBL/GenBank/DDBJ whole genome shotgun (WGS) entry which is preliminary data.</text>
</comment>
<dbReference type="PROSITE" id="PS00455">
    <property type="entry name" value="AMP_BINDING"/>
    <property type="match status" value="1"/>
</dbReference>
<evidence type="ECO:0000256" key="2">
    <source>
        <dbReference type="ARBA" id="ARBA00022598"/>
    </source>
</evidence>
<gene>
    <name evidence="4" type="ORF">IB75_12680</name>
</gene>
<name>A0A0E2YZH2_9GAMM</name>
<dbReference type="SUPFAM" id="SSF56801">
    <property type="entry name" value="Acetyl-CoA synthetase-like"/>
    <property type="match status" value="1"/>
</dbReference>
<dbReference type="Proteomes" id="UP000028839">
    <property type="component" value="Unassembled WGS sequence"/>
</dbReference>
<dbReference type="PANTHER" id="PTHR43201:SF5">
    <property type="entry name" value="MEDIUM-CHAIN ACYL-COA LIGASE ACSF2, MITOCHONDRIAL"/>
    <property type="match status" value="1"/>
</dbReference>
<evidence type="ECO:0000313" key="4">
    <source>
        <dbReference type="EMBL" id="KFI18639.1"/>
    </source>
</evidence>
<keyword evidence="2" id="KW-0436">Ligase</keyword>
<dbReference type="AlphaFoldDB" id="A0A0E2YZH2"/>
<evidence type="ECO:0000259" key="3">
    <source>
        <dbReference type="SMART" id="SM00563"/>
    </source>
</evidence>
<dbReference type="CDD" id="cd07989">
    <property type="entry name" value="LPLAT_AGPAT-like"/>
    <property type="match status" value="1"/>
</dbReference>
<proteinExistence type="inferred from homology"/>
<dbReference type="Gene3D" id="3.40.50.12780">
    <property type="entry name" value="N-terminal domain of ligase-like"/>
    <property type="match status" value="1"/>
</dbReference>
<dbReference type="GO" id="GO:0016746">
    <property type="term" value="F:acyltransferase activity"/>
    <property type="evidence" value="ECO:0007669"/>
    <property type="project" value="InterPro"/>
</dbReference>
<evidence type="ECO:0000313" key="5">
    <source>
        <dbReference type="Proteomes" id="UP000028839"/>
    </source>
</evidence>
<protein>
    <submittedName>
        <fullName evidence="4">AMP-dependent synthetase</fullName>
    </submittedName>
</protein>
<organism evidence="4 5">
    <name type="scientific">Nitrosococcus oceani C-27</name>
    <dbReference type="NCBI Taxonomy" id="314279"/>
    <lineage>
        <taxon>Bacteria</taxon>
        <taxon>Pseudomonadati</taxon>
        <taxon>Pseudomonadota</taxon>
        <taxon>Gammaproteobacteria</taxon>
        <taxon>Chromatiales</taxon>
        <taxon>Chromatiaceae</taxon>
        <taxon>Nitrosococcus</taxon>
    </lineage>
</organism>
<dbReference type="GO" id="GO:0006631">
    <property type="term" value="P:fatty acid metabolic process"/>
    <property type="evidence" value="ECO:0007669"/>
    <property type="project" value="TreeGrafter"/>
</dbReference>
<dbReference type="SUPFAM" id="SSF69593">
    <property type="entry name" value="Glycerol-3-phosphate (1)-acyltransferase"/>
    <property type="match status" value="1"/>
</dbReference>
<evidence type="ECO:0000256" key="1">
    <source>
        <dbReference type="ARBA" id="ARBA00006432"/>
    </source>
</evidence>
<dbReference type="GO" id="GO:0031956">
    <property type="term" value="F:medium-chain fatty acid-CoA ligase activity"/>
    <property type="evidence" value="ECO:0007669"/>
    <property type="project" value="TreeGrafter"/>
</dbReference>
<dbReference type="PANTHER" id="PTHR43201">
    <property type="entry name" value="ACYL-COA SYNTHETASE"/>
    <property type="match status" value="1"/>
</dbReference>
<dbReference type="EMBL" id="JPGN01000075">
    <property type="protein sequence ID" value="KFI18639.1"/>
    <property type="molecule type" value="Genomic_DNA"/>
</dbReference>
<dbReference type="OrthoDB" id="9803968at2"/>
<dbReference type="InterPro" id="IPR000873">
    <property type="entry name" value="AMP-dep_synth/lig_dom"/>
</dbReference>
<accession>A0A0E2YZH2</accession>
<dbReference type="InterPro" id="IPR002123">
    <property type="entry name" value="Plipid/glycerol_acylTrfase"/>
</dbReference>
<feature type="domain" description="Phospholipid/glycerol acyltransferase" evidence="3">
    <location>
        <begin position="48"/>
        <end position="158"/>
    </location>
</feature>